<feature type="domain" description="Cell envelope-related transcriptional attenuator" evidence="3">
    <location>
        <begin position="129"/>
        <end position="286"/>
    </location>
</feature>
<dbReference type="PANTHER" id="PTHR33392">
    <property type="entry name" value="POLYISOPRENYL-TEICHOIC ACID--PEPTIDOGLYCAN TEICHOIC ACID TRANSFERASE TAGU"/>
    <property type="match status" value="1"/>
</dbReference>
<comment type="similarity">
    <text evidence="1">Belongs to the LytR/CpsA/Psr (LCP) family.</text>
</comment>
<evidence type="ECO:0000313" key="5">
    <source>
        <dbReference type="EMBL" id="ODM06409.1"/>
    </source>
</evidence>
<accession>A0A1E3ACS4</accession>
<dbReference type="RefSeq" id="WP_050018784.1">
    <property type="nucleotide sequence ID" value="NZ_DAWDRA010000231.1"/>
</dbReference>
<dbReference type="Pfam" id="PF03816">
    <property type="entry name" value="LytR_cpsA_psr"/>
    <property type="match status" value="1"/>
</dbReference>
<comment type="caution">
    <text evidence="5">The sequence shown here is derived from an EMBL/GenBank/DDBJ whole genome shotgun (WGS) entry which is preliminary data.</text>
</comment>
<dbReference type="Proteomes" id="UP000094067">
    <property type="component" value="Unassembled WGS sequence"/>
</dbReference>
<dbReference type="EMBL" id="MCGH01000002">
    <property type="protein sequence ID" value="ODM06409.1"/>
    <property type="molecule type" value="Genomic_DNA"/>
</dbReference>
<name>A0A1E3ACS4_9FIRM</name>
<evidence type="ECO:0000256" key="1">
    <source>
        <dbReference type="ARBA" id="ARBA00006068"/>
    </source>
</evidence>
<feature type="transmembrane region" description="Helical" evidence="2">
    <location>
        <begin position="32"/>
        <end position="53"/>
    </location>
</feature>
<reference evidence="6 7" key="1">
    <citation type="submission" date="2016-07" db="EMBL/GenBank/DDBJ databases">
        <title>Characterization of isolates of Eisenbergiella tayi derived from blood cultures, using whole genome sequencing.</title>
        <authorList>
            <person name="Burdz T."/>
            <person name="Wiebe D."/>
            <person name="Huynh C."/>
            <person name="Bernard K."/>
        </authorList>
    </citation>
    <scope>NUCLEOTIDE SEQUENCE [LARGE SCALE GENOMIC DNA]</scope>
    <source>
        <strain evidence="5 6">NML 110608</strain>
        <strain evidence="4 7">NML 120489</strain>
    </source>
</reference>
<evidence type="ECO:0000313" key="4">
    <source>
        <dbReference type="EMBL" id="ODM02257.1"/>
    </source>
</evidence>
<keyword evidence="2" id="KW-0472">Membrane</keyword>
<evidence type="ECO:0000256" key="2">
    <source>
        <dbReference type="SAM" id="Phobius"/>
    </source>
</evidence>
<dbReference type="InterPro" id="IPR004474">
    <property type="entry name" value="LytR_CpsA_psr"/>
</dbReference>
<keyword evidence="2" id="KW-1133">Transmembrane helix</keyword>
<protein>
    <submittedName>
        <fullName evidence="5">Transcriptional regulator LytR</fullName>
    </submittedName>
</protein>
<sequence length="370" mass="41632">MEKLSKADLEKEAILNPEKAEKRKQMRRRARLMAVITVLCVFCVVCTTGFMVVRAMGKSSIMSKGGGQEPAISTDINVMDKVEQWQEGWIGYKDKIYEYNDDIMTFLIMGIDKKDRLETVENGGQKGQADAIFLVVMNPHDKKVDLIAINRDTMADVEVYGQSGAYSGTVKAQIALQHAYGDGKDKSAKLMEKAVSALMYQLPIHGYLAVNMDGIPTINDTIGGVEVECIEDLTAADPALGAGENVRLEGETAFWYVKYRDTNVFESNRHRLERQAQYLQGFIEQARAAFRKDVTLPLTLFQKLSPYMTTDIKADEVTYLATTAASYEFSGEIYLLDGETKMGDVYEEFYPDEDALHQMVIDIFYEEVQQ</sequence>
<evidence type="ECO:0000313" key="6">
    <source>
        <dbReference type="Proteomes" id="UP000094067"/>
    </source>
</evidence>
<dbReference type="Gene3D" id="3.40.630.190">
    <property type="entry name" value="LCP protein"/>
    <property type="match status" value="1"/>
</dbReference>
<evidence type="ECO:0000259" key="3">
    <source>
        <dbReference type="Pfam" id="PF03816"/>
    </source>
</evidence>
<organism evidence="5 6">
    <name type="scientific">Eisenbergiella tayi</name>
    <dbReference type="NCBI Taxonomy" id="1432052"/>
    <lineage>
        <taxon>Bacteria</taxon>
        <taxon>Bacillati</taxon>
        <taxon>Bacillota</taxon>
        <taxon>Clostridia</taxon>
        <taxon>Lachnospirales</taxon>
        <taxon>Lachnospiraceae</taxon>
        <taxon>Eisenbergiella</taxon>
    </lineage>
</organism>
<keyword evidence="2" id="KW-0812">Transmembrane</keyword>
<dbReference type="OrthoDB" id="3172933at2"/>
<dbReference type="PANTHER" id="PTHR33392:SF6">
    <property type="entry name" value="POLYISOPRENYL-TEICHOIC ACID--PEPTIDOGLYCAN TEICHOIC ACID TRANSFERASE TAGU"/>
    <property type="match status" value="1"/>
</dbReference>
<dbReference type="PATRIC" id="fig|1432052.3.peg.7062"/>
<proteinExistence type="inferred from homology"/>
<dbReference type="GeneID" id="93304238"/>
<dbReference type="InterPro" id="IPR050922">
    <property type="entry name" value="LytR/CpsA/Psr_CW_biosynth"/>
</dbReference>
<dbReference type="EMBL" id="MCGI01000010">
    <property type="protein sequence ID" value="ODM02257.1"/>
    <property type="molecule type" value="Genomic_DNA"/>
</dbReference>
<dbReference type="Proteomes" id="UP000095003">
    <property type="component" value="Unassembled WGS sequence"/>
</dbReference>
<evidence type="ECO:0000313" key="7">
    <source>
        <dbReference type="Proteomes" id="UP000095003"/>
    </source>
</evidence>
<gene>
    <name evidence="5" type="primary">lytR_3</name>
    <name evidence="4" type="synonym">lytR_6</name>
    <name evidence="4" type="ORF">BEH84_06400</name>
    <name evidence="5" type="ORF">BEI61_02299</name>
</gene>
<dbReference type="AlphaFoldDB" id="A0A1E3ACS4"/>
<dbReference type="NCBIfam" id="TIGR00350">
    <property type="entry name" value="lytR_cpsA_psr"/>
    <property type="match status" value="1"/>
</dbReference>